<evidence type="ECO:0000256" key="3">
    <source>
        <dbReference type="ARBA" id="ARBA00022722"/>
    </source>
</evidence>
<keyword evidence="4 6" id="KW-0378">Hydrolase</keyword>
<evidence type="ECO:0000256" key="1">
    <source>
        <dbReference type="ARBA" id="ARBA00009998"/>
    </source>
</evidence>
<dbReference type="GO" id="GO:0009318">
    <property type="term" value="C:exodeoxyribonuclease VII complex"/>
    <property type="evidence" value="ECO:0007669"/>
    <property type="project" value="UniProtKB-UniRule"/>
</dbReference>
<feature type="region of interest" description="Disordered" evidence="7">
    <location>
        <begin position="60"/>
        <end position="79"/>
    </location>
</feature>
<gene>
    <name evidence="6" type="primary">xseB</name>
    <name evidence="8" type="ORF">HU830_07305</name>
</gene>
<comment type="function">
    <text evidence="6">Bidirectionally degrades single-stranded DNA into large acid-insoluble oligonucleotides, which are then degraded further into small acid-soluble oligonucleotides.</text>
</comment>
<dbReference type="GO" id="GO:0006308">
    <property type="term" value="P:DNA catabolic process"/>
    <property type="evidence" value="ECO:0007669"/>
    <property type="project" value="UniProtKB-UniRule"/>
</dbReference>
<dbReference type="Pfam" id="PF02609">
    <property type="entry name" value="Exonuc_VII_S"/>
    <property type="match status" value="1"/>
</dbReference>
<feature type="compositionally biased region" description="Polar residues" evidence="7">
    <location>
        <begin position="60"/>
        <end position="73"/>
    </location>
</feature>
<dbReference type="AlphaFoldDB" id="A0A850RCC5"/>
<comment type="subunit">
    <text evidence="6">Heterooligomer composed of large and small subunits.</text>
</comment>
<dbReference type="Gene3D" id="1.10.287.1040">
    <property type="entry name" value="Exonuclease VII, small subunit"/>
    <property type="match status" value="1"/>
</dbReference>
<evidence type="ECO:0000256" key="5">
    <source>
        <dbReference type="ARBA" id="ARBA00022839"/>
    </source>
</evidence>
<keyword evidence="3 6" id="KW-0540">Nuclease</keyword>
<evidence type="ECO:0000313" key="9">
    <source>
        <dbReference type="Proteomes" id="UP000563523"/>
    </source>
</evidence>
<evidence type="ECO:0000256" key="6">
    <source>
        <dbReference type="HAMAP-Rule" id="MF_00337"/>
    </source>
</evidence>
<evidence type="ECO:0000256" key="4">
    <source>
        <dbReference type="ARBA" id="ARBA00022801"/>
    </source>
</evidence>
<keyword evidence="5 6" id="KW-0269">Exonuclease</keyword>
<dbReference type="EC" id="3.1.11.6" evidence="6"/>
<dbReference type="InterPro" id="IPR037004">
    <property type="entry name" value="Exonuc_VII_ssu_sf"/>
</dbReference>
<evidence type="ECO:0000256" key="7">
    <source>
        <dbReference type="SAM" id="MobiDB-lite"/>
    </source>
</evidence>
<sequence length="79" mass="8922">MANKKSFEDNLATLQEIVDQLQKGDVPLEQAMTKFQTGMQLIQELDQTLKQAEQKLTKVMDTNGQESDFQLDSSSKDEA</sequence>
<evidence type="ECO:0000256" key="2">
    <source>
        <dbReference type="ARBA" id="ARBA00022490"/>
    </source>
</evidence>
<reference evidence="8 9" key="1">
    <citation type="submission" date="2020-06" db="EMBL/GenBank/DDBJ databases">
        <authorList>
            <person name="Kang J."/>
        </authorList>
    </citation>
    <scope>NUCLEOTIDE SEQUENCE [LARGE SCALE GENOMIC DNA]</scope>
    <source>
        <strain evidence="8 9">DCY120</strain>
    </source>
</reference>
<dbReference type="HAMAP" id="MF_00337">
    <property type="entry name" value="Exonuc_7_S"/>
    <property type="match status" value="1"/>
</dbReference>
<comment type="subcellular location">
    <subcellularLocation>
        <location evidence="6">Cytoplasm</location>
    </subcellularLocation>
</comment>
<dbReference type="GO" id="GO:0005829">
    <property type="term" value="C:cytosol"/>
    <property type="evidence" value="ECO:0007669"/>
    <property type="project" value="TreeGrafter"/>
</dbReference>
<keyword evidence="2 6" id="KW-0963">Cytoplasm</keyword>
<dbReference type="RefSeq" id="WP_176943110.1">
    <property type="nucleotide sequence ID" value="NZ_JABZEC010000006.1"/>
</dbReference>
<dbReference type="SUPFAM" id="SSF116842">
    <property type="entry name" value="XseB-like"/>
    <property type="match status" value="1"/>
</dbReference>
<dbReference type="PANTHER" id="PTHR34137:SF1">
    <property type="entry name" value="EXODEOXYRIBONUCLEASE 7 SMALL SUBUNIT"/>
    <property type="match status" value="1"/>
</dbReference>
<dbReference type="EMBL" id="JABZEC010000006">
    <property type="protein sequence ID" value="NVY96956.1"/>
    <property type="molecule type" value="Genomic_DNA"/>
</dbReference>
<dbReference type="PIRSF" id="PIRSF006488">
    <property type="entry name" value="Exonuc_VII_S"/>
    <property type="match status" value="1"/>
</dbReference>
<dbReference type="GO" id="GO:0008855">
    <property type="term" value="F:exodeoxyribonuclease VII activity"/>
    <property type="evidence" value="ECO:0007669"/>
    <property type="project" value="UniProtKB-UniRule"/>
</dbReference>
<protein>
    <recommendedName>
        <fullName evidence="6">Exodeoxyribonuclease 7 small subunit</fullName>
        <ecNumber evidence="6">3.1.11.6</ecNumber>
    </recommendedName>
    <alternativeName>
        <fullName evidence="6">Exodeoxyribonuclease VII small subunit</fullName>
        <shortName evidence="6">Exonuclease VII small subunit</shortName>
    </alternativeName>
</protein>
<comment type="caution">
    <text evidence="8">The sequence shown here is derived from an EMBL/GenBank/DDBJ whole genome shotgun (WGS) entry which is preliminary data.</text>
</comment>
<proteinExistence type="inferred from homology"/>
<dbReference type="InterPro" id="IPR003761">
    <property type="entry name" value="Exonuc_VII_S"/>
</dbReference>
<name>A0A850RCC5_9LACO</name>
<dbReference type="NCBIfam" id="NF002138">
    <property type="entry name" value="PRK00977.1-2"/>
    <property type="match status" value="1"/>
</dbReference>
<accession>A0A850RCC5</accession>
<dbReference type="NCBIfam" id="TIGR01280">
    <property type="entry name" value="xseB"/>
    <property type="match status" value="1"/>
</dbReference>
<comment type="similarity">
    <text evidence="1 6">Belongs to the XseB family.</text>
</comment>
<dbReference type="PANTHER" id="PTHR34137">
    <property type="entry name" value="EXODEOXYRIBONUCLEASE 7 SMALL SUBUNIT"/>
    <property type="match status" value="1"/>
</dbReference>
<evidence type="ECO:0000313" key="8">
    <source>
        <dbReference type="EMBL" id="NVY96956.1"/>
    </source>
</evidence>
<dbReference type="Proteomes" id="UP000563523">
    <property type="component" value="Unassembled WGS sequence"/>
</dbReference>
<keyword evidence="9" id="KW-1185">Reference proteome</keyword>
<comment type="catalytic activity">
    <reaction evidence="6">
        <text>Exonucleolytic cleavage in either 5'- to 3'- or 3'- to 5'-direction to yield nucleoside 5'-phosphates.</text>
        <dbReference type="EC" id="3.1.11.6"/>
    </reaction>
</comment>
<organism evidence="8 9">
    <name type="scientific">Bombilactobacillus apium</name>
    <dbReference type="NCBI Taxonomy" id="2675299"/>
    <lineage>
        <taxon>Bacteria</taxon>
        <taxon>Bacillati</taxon>
        <taxon>Bacillota</taxon>
        <taxon>Bacilli</taxon>
        <taxon>Lactobacillales</taxon>
        <taxon>Lactobacillaceae</taxon>
        <taxon>Bombilactobacillus</taxon>
    </lineage>
</organism>